<dbReference type="Pfam" id="PF00561">
    <property type="entry name" value="Abhydrolase_1"/>
    <property type="match status" value="1"/>
</dbReference>
<feature type="domain" description="AB hydrolase-1" evidence="1">
    <location>
        <begin position="37"/>
        <end position="299"/>
    </location>
</feature>
<accession>A0A7C3RCF7</accession>
<dbReference type="Gene3D" id="3.40.50.1820">
    <property type="entry name" value="alpha/beta hydrolase"/>
    <property type="match status" value="1"/>
</dbReference>
<evidence type="ECO:0000313" key="2">
    <source>
        <dbReference type="EMBL" id="HFW31620.1"/>
    </source>
</evidence>
<dbReference type="InterPro" id="IPR000073">
    <property type="entry name" value="AB_hydrolase_1"/>
</dbReference>
<dbReference type="GO" id="GO:0016787">
    <property type="term" value="F:hydrolase activity"/>
    <property type="evidence" value="ECO:0007669"/>
    <property type="project" value="UniProtKB-KW"/>
</dbReference>
<proteinExistence type="predicted"/>
<name>A0A7C3RCF7_ARCFL</name>
<dbReference type="InterPro" id="IPR029058">
    <property type="entry name" value="AB_hydrolase_fold"/>
</dbReference>
<keyword evidence="2" id="KW-0378">Hydrolase</keyword>
<dbReference type="InterPro" id="IPR051321">
    <property type="entry name" value="PHA/PHB_synthase"/>
</dbReference>
<sequence>MIAIPEIRSGVCEFDFEIEDWLFRLAHFKSEPEHKIPVLICYAFINRPYILDLHEDVSVIKKMLDAKLDVWLVDWGYPKRADRYLQLSDYVDFMDRCVDHIREKRGIDAVTLHGYCLGATLSIIYASLFPEKVRNLVLQAPPVDFHTSNTLAVWARNINPEKIVRSLGNATGDLLNLSFLLVDPIRLVVGKYNSLLDNMDDEKFLRDFFYMDHWIFDSPAVPGSVYVEYITRWYQRNEVINEEFDYRGRRVNLENIKMPTLVLVAEKDHITPPESVSQFFEKIPSKDKKMILSEKGHIGLTVSSSSQKKIWQEVIKWIVERSD</sequence>
<organism evidence="2">
    <name type="scientific">Archaeoglobus fulgidus</name>
    <dbReference type="NCBI Taxonomy" id="2234"/>
    <lineage>
        <taxon>Archaea</taxon>
        <taxon>Methanobacteriati</taxon>
        <taxon>Methanobacteriota</taxon>
        <taxon>Archaeoglobi</taxon>
        <taxon>Archaeoglobales</taxon>
        <taxon>Archaeoglobaceae</taxon>
        <taxon>Archaeoglobus</taxon>
    </lineage>
</organism>
<comment type="caution">
    <text evidence="2">The sequence shown here is derived from an EMBL/GenBank/DDBJ whole genome shotgun (WGS) entry which is preliminary data.</text>
</comment>
<reference evidence="2" key="1">
    <citation type="journal article" date="2020" name="mSystems">
        <title>Genome- and Community-Level Interaction Insights into Carbon Utilization and Element Cycling Functions of Hydrothermarchaeota in Hydrothermal Sediment.</title>
        <authorList>
            <person name="Zhou Z."/>
            <person name="Liu Y."/>
            <person name="Xu W."/>
            <person name="Pan J."/>
            <person name="Luo Z.H."/>
            <person name="Li M."/>
        </authorList>
    </citation>
    <scope>NUCLEOTIDE SEQUENCE [LARGE SCALE GENOMIC DNA]</scope>
    <source>
        <strain evidence="2">SpSt-87</strain>
    </source>
</reference>
<dbReference type="AlphaFoldDB" id="A0A7C3RCF7"/>
<gene>
    <name evidence="2" type="ORF">ENW66_01510</name>
</gene>
<dbReference type="EMBL" id="DTLB01000007">
    <property type="protein sequence ID" value="HFW31620.1"/>
    <property type="molecule type" value="Genomic_DNA"/>
</dbReference>
<evidence type="ECO:0000259" key="1">
    <source>
        <dbReference type="Pfam" id="PF00561"/>
    </source>
</evidence>
<dbReference type="PANTHER" id="PTHR36837:SF2">
    <property type="entry name" value="POLY(3-HYDROXYALKANOATE) POLYMERASE SUBUNIT PHAC"/>
    <property type="match status" value="1"/>
</dbReference>
<protein>
    <submittedName>
        <fullName evidence="2">Alpha/beta fold hydrolase</fullName>
    </submittedName>
</protein>
<dbReference type="PANTHER" id="PTHR36837">
    <property type="entry name" value="POLY(3-HYDROXYALKANOATE) POLYMERASE SUBUNIT PHAC"/>
    <property type="match status" value="1"/>
</dbReference>
<dbReference type="SUPFAM" id="SSF53474">
    <property type="entry name" value="alpha/beta-Hydrolases"/>
    <property type="match status" value="1"/>
</dbReference>